<feature type="region of interest" description="Disordered" evidence="1">
    <location>
        <begin position="462"/>
        <end position="566"/>
    </location>
</feature>
<proteinExistence type="predicted"/>
<feature type="domain" description="DUF6532" evidence="2">
    <location>
        <begin position="601"/>
        <end position="810"/>
    </location>
</feature>
<feature type="compositionally biased region" description="Acidic residues" evidence="1">
    <location>
        <begin position="356"/>
        <end position="385"/>
    </location>
</feature>
<feature type="compositionally biased region" description="Basic and acidic residues" evidence="1">
    <location>
        <begin position="271"/>
        <end position="281"/>
    </location>
</feature>
<dbReference type="OrthoDB" id="3214739at2759"/>
<sequence>MSARSRSSAKKTGVPSGTPVLPVASPTATTNKRRGRGKSTTDSSASGIPTVPSAPTRHETTPGHRVSSTTATPITQSSMASAQPASAVAIGQAATVSSHRPQRRSKTEAMAKKVWSADAPTSRKRAISVSEVTAAAQGTATKKGKRVTQANAVADATTEGAQLAKLGSVKASTQIDRHDEAVDIEMSSGNSDTPLARLGAVPKGRRPPAVHQKPRASTMGLDHRTFVADDGGLGTTGYPSDDDGEVSAVESDTENPRAAADDEQYDGARSSSDDELRSDAEAEELAKALAIEKPVWTEKNKSVKNLSMAKAAAATSTGASAGKAPLRPKRAAANANQTYRLPLDDLDNSGSSGSEFEPEENDDDELPSEEYTVDLGEEVMDEEEDNQVRSGATSKGKKSNKSSAIRGPKAKQLLEQPVWKDFLLSAIAKAHDSSSTGLPANLDLSAFADEVHMHFLNQVLKTSTPGSHSTISIPSHLGFVTPSHPRSTSIRAGPSASLSESPRSTSIHGGPPASVSANPPTPANNTRFESWDDDFGDDDTPDLGPQPAVTGHQPEAPNAAGAGQTQDKPANEYAIIPPTQPGGTLQLMVQEEAIRNTVRQAIADLDRYLAFENAFPDAITRSRVIADLLVSAAGLQDLNGLQERLKTDPDFTRTLSALPKQRMSTFRGAIKKLADSQVPAFCALTPGECKDKVEWLFFHLAYIYPFTYTDDKKTISWSAPNKGPIVRHLLHLAFCNGPTSIAAKNPDRFKSSMQQMPQADEKEMPMPMVALVGAAIHASLSEWRTGVHKPMAFSADAFADAYNEHITLLTGIKNKNIRGYHAMMHRLYREATGITPPTAAATAPGGTALEQVDFANMDMD</sequence>
<dbReference type="STRING" id="1077348.A0A2G8S476"/>
<feature type="compositionally biased region" description="Polar residues" evidence="1">
    <location>
        <begin position="66"/>
        <end position="76"/>
    </location>
</feature>
<gene>
    <name evidence="3" type="ORF">GSI_08620</name>
</gene>
<comment type="caution">
    <text evidence="3">The sequence shown here is derived from an EMBL/GenBank/DDBJ whole genome shotgun (WGS) entry which is preliminary data.</text>
</comment>
<evidence type="ECO:0000256" key="1">
    <source>
        <dbReference type="SAM" id="MobiDB-lite"/>
    </source>
</evidence>
<accession>A0A2G8S476</accession>
<reference evidence="3 4" key="1">
    <citation type="journal article" date="2015" name="Sci. Rep.">
        <title>Chromosome-level genome map provides insights into diverse defense mechanisms in the medicinal fungus Ganoderma sinense.</title>
        <authorList>
            <person name="Zhu Y."/>
            <person name="Xu J."/>
            <person name="Sun C."/>
            <person name="Zhou S."/>
            <person name="Xu H."/>
            <person name="Nelson D.R."/>
            <person name="Qian J."/>
            <person name="Song J."/>
            <person name="Luo H."/>
            <person name="Xiang L."/>
            <person name="Li Y."/>
            <person name="Xu Z."/>
            <person name="Ji A."/>
            <person name="Wang L."/>
            <person name="Lu S."/>
            <person name="Hayward A."/>
            <person name="Sun W."/>
            <person name="Li X."/>
            <person name="Schwartz D.C."/>
            <person name="Wang Y."/>
            <person name="Chen S."/>
        </authorList>
    </citation>
    <scope>NUCLEOTIDE SEQUENCE [LARGE SCALE GENOMIC DNA]</scope>
    <source>
        <strain evidence="3 4">ZZ0214-1</strain>
    </source>
</reference>
<evidence type="ECO:0000313" key="3">
    <source>
        <dbReference type="EMBL" id="PIL28579.1"/>
    </source>
</evidence>
<feature type="region of interest" description="Disordered" evidence="1">
    <location>
        <begin position="1"/>
        <end position="117"/>
    </location>
</feature>
<feature type="compositionally biased region" description="Polar residues" evidence="1">
    <location>
        <begin position="462"/>
        <end position="473"/>
    </location>
</feature>
<protein>
    <recommendedName>
        <fullName evidence="2">DUF6532 domain-containing protein</fullName>
    </recommendedName>
</protein>
<dbReference type="Proteomes" id="UP000230002">
    <property type="component" value="Unassembled WGS sequence"/>
</dbReference>
<feature type="compositionally biased region" description="Polar residues" evidence="1">
    <location>
        <begin position="38"/>
        <end position="47"/>
    </location>
</feature>
<name>A0A2G8S476_9APHY</name>
<dbReference type="AlphaFoldDB" id="A0A2G8S476"/>
<feature type="region of interest" description="Disordered" evidence="1">
    <location>
        <begin position="335"/>
        <end position="409"/>
    </location>
</feature>
<feature type="compositionally biased region" description="Polar residues" evidence="1">
    <location>
        <begin position="515"/>
        <end position="528"/>
    </location>
</feature>
<dbReference type="InterPro" id="IPR045341">
    <property type="entry name" value="DUF6532"/>
</dbReference>
<organism evidence="3 4">
    <name type="scientific">Ganoderma sinense ZZ0214-1</name>
    <dbReference type="NCBI Taxonomy" id="1077348"/>
    <lineage>
        <taxon>Eukaryota</taxon>
        <taxon>Fungi</taxon>
        <taxon>Dikarya</taxon>
        <taxon>Basidiomycota</taxon>
        <taxon>Agaricomycotina</taxon>
        <taxon>Agaricomycetes</taxon>
        <taxon>Polyporales</taxon>
        <taxon>Polyporaceae</taxon>
        <taxon>Ganoderma</taxon>
    </lineage>
</organism>
<feature type="compositionally biased region" description="Acidic residues" evidence="1">
    <location>
        <begin position="531"/>
        <end position="541"/>
    </location>
</feature>
<feature type="compositionally biased region" description="Polar residues" evidence="1">
    <location>
        <begin position="484"/>
        <end position="507"/>
    </location>
</feature>
<feature type="compositionally biased region" description="Basic residues" evidence="1">
    <location>
        <begin position="203"/>
        <end position="214"/>
    </location>
</feature>
<dbReference type="Pfam" id="PF20149">
    <property type="entry name" value="DUF6532"/>
    <property type="match status" value="1"/>
</dbReference>
<dbReference type="EMBL" id="AYKW01000023">
    <property type="protein sequence ID" value="PIL28579.1"/>
    <property type="molecule type" value="Genomic_DNA"/>
</dbReference>
<feature type="region of interest" description="Disordered" evidence="1">
    <location>
        <begin position="185"/>
        <end position="281"/>
    </location>
</feature>
<feature type="compositionally biased region" description="Low complexity" evidence="1">
    <location>
        <begin position="77"/>
        <end position="89"/>
    </location>
</feature>
<keyword evidence="4" id="KW-1185">Reference proteome</keyword>
<evidence type="ECO:0000259" key="2">
    <source>
        <dbReference type="Pfam" id="PF20149"/>
    </source>
</evidence>
<evidence type="ECO:0000313" key="4">
    <source>
        <dbReference type="Proteomes" id="UP000230002"/>
    </source>
</evidence>